<dbReference type="InterPro" id="IPR002372">
    <property type="entry name" value="PQQ_rpt_dom"/>
</dbReference>
<dbReference type="Gene3D" id="2.40.10.480">
    <property type="match status" value="1"/>
</dbReference>
<dbReference type="SMART" id="SM00220">
    <property type="entry name" value="S_TKc"/>
    <property type="match status" value="1"/>
</dbReference>
<dbReference type="RefSeq" id="WP_015797262.1">
    <property type="nucleotide sequence ID" value="NC_013131.1"/>
</dbReference>
<evidence type="ECO:0000256" key="5">
    <source>
        <dbReference type="PROSITE-ProRule" id="PRU10141"/>
    </source>
</evidence>
<dbReference type="eggNOG" id="COG1520">
    <property type="taxonomic scope" value="Bacteria"/>
</dbReference>
<feature type="binding site" evidence="5">
    <location>
        <position position="44"/>
    </location>
    <ligand>
        <name>ATP</name>
        <dbReference type="ChEBI" id="CHEBI:30616"/>
    </ligand>
</feature>
<dbReference type="InterPro" id="IPR011009">
    <property type="entry name" value="Kinase-like_dom_sf"/>
</dbReference>
<evidence type="ECO:0000256" key="6">
    <source>
        <dbReference type="SAM" id="MobiDB-lite"/>
    </source>
</evidence>
<evidence type="ECO:0000256" key="3">
    <source>
        <dbReference type="ARBA" id="ARBA00022777"/>
    </source>
</evidence>
<name>C7Q201_CATAD</name>
<dbReference type="OrthoDB" id="3453891at2"/>
<keyword evidence="1" id="KW-0808">Transferase</keyword>
<dbReference type="InterPro" id="IPR000719">
    <property type="entry name" value="Prot_kinase_dom"/>
</dbReference>
<feature type="compositionally biased region" description="Polar residues" evidence="6">
    <location>
        <begin position="398"/>
        <end position="410"/>
    </location>
</feature>
<feature type="region of interest" description="Disordered" evidence="6">
    <location>
        <begin position="275"/>
        <end position="356"/>
    </location>
</feature>
<dbReference type="Gene3D" id="1.10.510.10">
    <property type="entry name" value="Transferase(Phosphotransferase) domain 1"/>
    <property type="match status" value="1"/>
</dbReference>
<dbReference type="PROSITE" id="PS00108">
    <property type="entry name" value="PROTEIN_KINASE_ST"/>
    <property type="match status" value="1"/>
</dbReference>
<dbReference type="Gene3D" id="2.130.10.10">
    <property type="entry name" value="YVTN repeat-like/Quinoprotein amine dehydrogenase"/>
    <property type="match status" value="1"/>
</dbReference>
<gene>
    <name evidence="8" type="ordered locus">Caci_8723</name>
</gene>
<dbReference type="KEGG" id="cai:Caci_8723"/>
<evidence type="ECO:0000256" key="1">
    <source>
        <dbReference type="ARBA" id="ARBA00022679"/>
    </source>
</evidence>
<accession>C7Q201</accession>
<dbReference type="Pfam" id="PF00069">
    <property type="entry name" value="Pkinase"/>
    <property type="match status" value="1"/>
</dbReference>
<keyword evidence="2 5" id="KW-0547">Nucleotide-binding</keyword>
<dbReference type="PANTHER" id="PTHR43289">
    <property type="entry name" value="MITOGEN-ACTIVATED PROTEIN KINASE KINASE KINASE 20-RELATED"/>
    <property type="match status" value="1"/>
</dbReference>
<dbReference type="HOGENOM" id="CLU_000288_135_1_11"/>
<sequence length="770" mass="80121">MTRPLRSTDPTRIGDYELTGRIGGGGMGDVFLGRSPGGRLAAVKVVRDLLADDPRFRERFRREVAAARSVSGAYTAAVLDADPDAERPWLATAYIDGPTLLRRVSEDGPLDARAARALGAGLAEALRDIHRAGLVHRDLKPGNVLLAADGPRLIDFGIIRGTDGEGLTETGYVLGSAGYMAPEQAAGGEATAAADVYSLGAVLTFAATGHGPFGDGPMPGVLLRQASGDRDISAVPEGLRDVVSRCLDILPGGRPTTDSLLELLGGNAIADGATFLDAPDSGPGLEPENTEIAATPTTLMRTGPKKSGTKKSSTKKPGAKQSGTKNSATKTSGTKNSATARNTHRPKSSPPQPIPTRRKFLFLGIAGAAVAAFSVGVAAMPHGDSKSTDPESTDSDVNDATSTTGLSTKKAQGVLGGPMKSPLWSATDTYADYLALSGTTLLVQGTTLSAFDTSTGKKSWTVPKGTFNQVMDGALPAFGDSVYETTDAGDLVAAAVADGRQAWSVSGPDSWLTRGLVGASSDIVVGWSYTDVAQAASSGIWGVDPQSHQLRWSTKIGGFEGAPYFCSEAGLVVLSQPNNHQVTAYSTQTGSQAWVAKDSTPSADAAFATAVASHGKTVYWATDRLYAFDENGHAIWPVAVTPEGGDSAFHAVIANDTTVYAASEDVGLSSANTIAAYKASDGAPLWRTLWPKNFHDPSLECQLALGGGNLYIVDHMSGTLVCLDAKTGETNWQFHDAAASNGSVDDWHLVANDQYVVVGYQSTVHCFTAN</sequence>
<keyword evidence="3 8" id="KW-0418">Kinase</keyword>
<dbReference type="InterPro" id="IPR018391">
    <property type="entry name" value="PQQ_b-propeller_rpt"/>
</dbReference>
<dbReference type="SUPFAM" id="SSF50998">
    <property type="entry name" value="Quinoprotein alcohol dehydrogenase-like"/>
    <property type="match status" value="1"/>
</dbReference>
<protein>
    <submittedName>
        <fullName evidence="8">Serine/threonine protein kinase</fullName>
    </submittedName>
</protein>
<dbReference type="PROSITE" id="PS50011">
    <property type="entry name" value="PROTEIN_KINASE_DOM"/>
    <property type="match status" value="1"/>
</dbReference>
<evidence type="ECO:0000256" key="2">
    <source>
        <dbReference type="ARBA" id="ARBA00022741"/>
    </source>
</evidence>
<feature type="domain" description="Protein kinase" evidence="7">
    <location>
        <begin position="16"/>
        <end position="276"/>
    </location>
</feature>
<dbReference type="SUPFAM" id="SSF56112">
    <property type="entry name" value="Protein kinase-like (PK-like)"/>
    <property type="match status" value="1"/>
</dbReference>
<evidence type="ECO:0000259" key="7">
    <source>
        <dbReference type="PROSITE" id="PS50011"/>
    </source>
</evidence>
<dbReference type="Gene3D" id="3.30.200.20">
    <property type="entry name" value="Phosphorylase Kinase, domain 1"/>
    <property type="match status" value="1"/>
</dbReference>
<dbReference type="InterPro" id="IPR017441">
    <property type="entry name" value="Protein_kinase_ATP_BS"/>
</dbReference>
<dbReference type="InterPro" id="IPR015943">
    <property type="entry name" value="WD40/YVTN_repeat-like_dom_sf"/>
</dbReference>
<dbReference type="eggNOG" id="COG0515">
    <property type="taxonomic scope" value="Bacteria"/>
</dbReference>
<feature type="compositionally biased region" description="Polar residues" evidence="6">
    <location>
        <begin position="321"/>
        <end position="341"/>
    </location>
</feature>
<dbReference type="InterPro" id="IPR008271">
    <property type="entry name" value="Ser/Thr_kinase_AS"/>
</dbReference>
<evidence type="ECO:0000313" key="9">
    <source>
        <dbReference type="Proteomes" id="UP000000851"/>
    </source>
</evidence>
<dbReference type="SMART" id="SM00564">
    <property type="entry name" value="PQQ"/>
    <property type="match status" value="5"/>
</dbReference>
<keyword evidence="4 5" id="KW-0067">ATP-binding</keyword>
<dbReference type="Proteomes" id="UP000000851">
    <property type="component" value="Chromosome"/>
</dbReference>
<dbReference type="Gene3D" id="2.40.128.630">
    <property type="match status" value="1"/>
</dbReference>
<dbReference type="EMBL" id="CP001700">
    <property type="protein sequence ID" value="ACU77538.1"/>
    <property type="molecule type" value="Genomic_DNA"/>
</dbReference>
<organism evidence="8 9">
    <name type="scientific">Catenulispora acidiphila (strain DSM 44928 / JCM 14897 / NBRC 102108 / NRRL B-24433 / ID139908)</name>
    <dbReference type="NCBI Taxonomy" id="479433"/>
    <lineage>
        <taxon>Bacteria</taxon>
        <taxon>Bacillati</taxon>
        <taxon>Actinomycetota</taxon>
        <taxon>Actinomycetes</taxon>
        <taxon>Catenulisporales</taxon>
        <taxon>Catenulisporaceae</taxon>
        <taxon>Catenulispora</taxon>
    </lineage>
</organism>
<dbReference type="GO" id="GO:0004674">
    <property type="term" value="F:protein serine/threonine kinase activity"/>
    <property type="evidence" value="ECO:0007669"/>
    <property type="project" value="UniProtKB-KW"/>
</dbReference>
<dbReference type="Pfam" id="PF13360">
    <property type="entry name" value="PQQ_2"/>
    <property type="match status" value="2"/>
</dbReference>
<dbReference type="STRING" id="479433.Caci_8723"/>
<dbReference type="GO" id="GO:0005524">
    <property type="term" value="F:ATP binding"/>
    <property type="evidence" value="ECO:0007669"/>
    <property type="project" value="UniProtKB-UniRule"/>
</dbReference>
<proteinExistence type="predicted"/>
<evidence type="ECO:0000256" key="4">
    <source>
        <dbReference type="ARBA" id="ARBA00022840"/>
    </source>
</evidence>
<dbReference type="InParanoid" id="C7Q201"/>
<evidence type="ECO:0000313" key="8">
    <source>
        <dbReference type="EMBL" id="ACU77538.1"/>
    </source>
</evidence>
<reference evidence="8 9" key="1">
    <citation type="journal article" date="2009" name="Stand. Genomic Sci.">
        <title>Complete genome sequence of Catenulispora acidiphila type strain (ID 139908).</title>
        <authorList>
            <person name="Copeland A."/>
            <person name="Lapidus A."/>
            <person name="Glavina Del Rio T."/>
            <person name="Nolan M."/>
            <person name="Lucas S."/>
            <person name="Chen F."/>
            <person name="Tice H."/>
            <person name="Cheng J.F."/>
            <person name="Bruce D."/>
            <person name="Goodwin L."/>
            <person name="Pitluck S."/>
            <person name="Mikhailova N."/>
            <person name="Pati A."/>
            <person name="Ivanova N."/>
            <person name="Mavromatis K."/>
            <person name="Chen A."/>
            <person name="Palaniappan K."/>
            <person name="Chain P."/>
            <person name="Land M."/>
            <person name="Hauser L."/>
            <person name="Chang Y.J."/>
            <person name="Jeffries C.D."/>
            <person name="Chertkov O."/>
            <person name="Brettin T."/>
            <person name="Detter J.C."/>
            <person name="Han C."/>
            <person name="Ali Z."/>
            <person name="Tindall B.J."/>
            <person name="Goker M."/>
            <person name="Bristow J."/>
            <person name="Eisen J.A."/>
            <person name="Markowitz V."/>
            <person name="Hugenholtz P."/>
            <person name="Kyrpides N.C."/>
            <person name="Klenk H.P."/>
        </authorList>
    </citation>
    <scope>NUCLEOTIDE SEQUENCE [LARGE SCALE GENOMIC DNA]</scope>
    <source>
        <strain evidence="9">DSM 44928 / JCM 14897 / NBRC 102108 / NRRL B-24433 / ID139908</strain>
    </source>
</reference>
<dbReference type="CDD" id="cd14014">
    <property type="entry name" value="STKc_PknB_like"/>
    <property type="match status" value="1"/>
</dbReference>
<feature type="compositionally biased region" description="Basic residues" evidence="6">
    <location>
        <begin position="303"/>
        <end position="318"/>
    </location>
</feature>
<dbReference type="PROSITE" id="PS00107">
    <property type="entry name" value="PROTEIN_KINASE_ATP"/>
    <property type="match status" value="1"/>
</dbReference>
<dbReference type="AlphaFoldDB" id="C7Q201"/>
<feature type="region of interest" description="Disordered" evidence="6">
    <location>
        <begin position="381"/>
        <end position="418"/>
    </location>
</feature>
<keyword evidence="8" id="KW-0723">Serine/threonine-protein kinase</keyword>
<keyword evidence="9" id="KW-1185">Reference proteome</keyword>
<dbReference type="InterPro" id="IPR011047">
    <property type="entry name" value="Quinoprotein_ADH-like_sf"/>
</dbReference>
<dbReference type="PANTHER" id="PTHR43289:SF34">
    <property type="entry name" value="SERINE_THREONINE-PROTEIN KINASE YBDM-RELATED"/>
    <property type="match status" value="1"/>
</dbReference>